<feature type="region of interest" description="Disordered" evidence="2">
    <location>
        <begin position="253"/>
        <end position="364"/>
    </location>
</feature>
<dbReference type="SMART" id="SM00355">
    <property type="entry name" value="ZnF_C2H2"/>
    <property type="match status" value="6"/>
</dbReference>
<dbReference type="STRING" id="983965.A0A2T4C9S1"/>
<proteinExistence type="predicted"/>
<dbReference type="PROSITE" id="PS00028">
    <property type="entry name" value="ZINC_FINGER_C2H2_1"/>
    <property type="match status" value="2"/>
</dbReference>
<feature type="region of interest" description="Disordered" evidence="2">
    <location>
        <begin position="393"/>
        <end position="415"/>
    </location>
</feature>
<evidence type="ECO:0000313" key="4">
    <source>
        <dbReference type="EMBL" id="PTB78295.1"/>
    </source>
</evidence>
<dbReference type="GO" id="GO:0008270">
    <property type="term" value="F:zinc ion binding"/>
    <property type="evidence" value="ECO:0007669"/>
    <property type="project" value="UniProtKB-KW"/>
</dbReference>
<dbReference type="EMBL" id="KZ679129">
    <property type="protein sequence ID" value="PTB78295.1"/>
    <property type="molecule type" value="Genomic_DNA"/>
</dbReference>
<feature type="region of interest" description="Disordered" evidence="2">
    <location>
        <begin position="713"/>
        <end position="734"/>
    </location>
</feature>
<evidence type="ECO:0000313" key="5">
    <source>
        <dbReference type="Proteomes" id="UP000240760"/>
    </source>
</evidence>
<sequence>MSRLPRDARLYASDSRIPPEPYNLYAFYSASDGPWIPNAAIPPAATLNQSSRPPAFSSGARGFQGYRSVGLPSECGTGPEDSGYGGTRSTYSLVESAASIAENDRCTETGYLETQTAEQLIGDLNISSAIPIYQQPMPYSQSPPVEYRCDQCDAVLKTRSELKHNKPYKCNYEGCPKAVHGFSTPNDLSRHKRTVHREYNENVPVYICRHDPCTRKKEKPWPRADNFRSHLSRSHGIHLKADHDLRQYRHQLGVARPQGPRHHGDQIPNVDPGRRTTQLQDPPLVHARPDEAAVRSEATEAPELRGVGSSVADVDPGPRPAQLQDSPDLRGQQSPAPPSDPVHGELPRQNSSPCPPSGVKPDLAQQSDTLEDMGLSSFPASEHLASTQIVETASMDDAPLGNPETTSPGEEARPEAFDRGEVILSGDEEEPHSHQGSSPPSTRSLEPKPGAPQICSFEAQQTTAGSDDAPGSPCDALADTVTFNSRNPSELFTFLKHLPMDMALKNGTSDVLLFLKKFPKYLLEEALSHDDHEGTANNLASDEGASQKATVACPDCGKVFVRQCELRKHMKRHKKPYGCTYKTCNKHFGSKNDWKRHESSQHFQLESWNCNMPGCDKVLPHRELFRSHLLNHHKLTDGQEVENKLESCRLGRHCDPRFWCGFCDRFVEVTGEVVNSWTKRCDHIDNHLFGKDGMEKRTMSEWHYLEDKLAEEEREGVALERPSETSEKRKATDDLALRSSKRRLYRWKCLPGKPLPTPTLQ</sequence>
<keyword evidence="5" id="KW-1185">Reference proteome</keyword>
<feature type="compositionally biased region" description="Polar residues" evidence="2">
    <location>
        <begin position="434"/>
        <end position="444"/>
    </location>
</feature>
<dbReference type="PANTHER" id="PTHR35391">
    <property type="entry name" value="C2H2-TYPE DOMAIN-CONTAINING PROTEIN-RELATED"/>
    <property type="match status" value="1"/>
</dbReference>
<dbReference type="InterPro" id="IPR036236">
    <property type="entry name" value="Znf_C2H2_sf"/>
</dbReference>
<accession>A0A2T4C9S1</accession>
<protein>
    <recommendedName>
        <fullName evidence="3">C2H2-type domain-containing protein</fullName>
    </recommendedName>
</protein>
<dbReference type="PROSITE" id="PS50157">
    <property type="entry name" value="ZINC_FINGER_C2H2_2"/>
    <property type="match status" value="2"/>
</dbReference>
<organism evidence="4 5">
    <name type="scientific">Trichoderma longibrachiatum ATCC 18648</name>
    <dbReference type="NCBI Taxonomy" id="983965"/>
    <lineage>
        <taxon>Eukaryota</taxon>
        <taxon>Fungi</taxon>
        <taxon>Dikarya</taxon>
        <taxon>Ascomycota</taxon>
        <taxon>Pezizomycotina</taxon>
        <taxon>Sordariomycetes</taxon>
        <taxon>Hypocreomycetidae</taxon>
        <taxon>Hypocreales</taxon>
        <taxon>Hypocreaceae</taxon>
        <taxon>Trichoderma</taxon>
    </lineage>
</organism>
<evidence type="ECO:0000259" key="3">
    <source>
        <dbReference type="PROSITE" id="PS50157"/>
    </source>
</evidence>
<dbReference type="OrthoDB" id="6077919at2759"/>
<dbReference type="Pfam" id="PF00096">
    <property type="entry name" value="zf-C2H2"/>
    <property type="match status" value="1"/>
</dbReference>
<keyword evidence="1" id="KW-0862">Zinc</keyword>
<feature type="region of interest" description="Disordered" evidence="2">
    <location>
        <begin position="427"/>
        <end position="452"/>
    </location>
</feature>
<feature type="domain" description="C2H2-type" evidence="3">
    <location>
        <begin position="577"/>
        <end position="607"/>
    </location>
</feature>
<feature type="compositionally biased region" description="Basic and acidic residues" evidence="2">
    <location>
        <begin position="287"/>
        <end position="298"/>
    </location>
</feature>
<dbReference type="InterPro" id="IPR013087">
    <property type="entry name" value="Znf_C2H2_type"/>
</dbReference>
<reference evidence="4 5" key="1">
    <citation type="submission" date="2016-07" db="EMBL/GenBank/DDBJ databases">
        <title>Multiple horizontal gene transfer events from other fungi enriched the ability of initially mycotrophic Trichoderma (Ascomycota) to feed on dead plant biomass.</title>
        <authorList>
            <consortium name="DOE Joint Genome Institute"/>
            <person name="Aerts A."/>
            <person name="Atanasova L."/>
            <person name="Chenthamara K."/>
            <person name="Zhang J."/>
            <person name="Grujic M."/>
            <person name="Henrissat B."/>
            <person name="Kuo A."/>
            <person name="Salamov A."/>
            <person name="Lipzen A."/>
            <person name="Labutti K."/>
            <person name="Barry K."/>
            <person name="Miao Y."/>
            <person name="Rahimi M.J."/>
            <person name="Shen Q."/>
            <person name="Grigoriev I.V."/>
            <person name="Kubicek C.P."/>
            <person name="Druzhinina I.S."/>
        </authorList>
    </citation>
    <scope>NUCLEOTIDE SEQUENCE [LARGE SCALE GENOMIC DNA]</scope>
    <source>
        <strain evidence="4 5">ATCC 18648</strain>
    </source>
</reference>
<dbReference type="AlphaFoldDB" id="A0A2T4C9S1"/>
<evidence type="ECO:0000256" key="1">
    <source>
        <dbReference type="PROSITE-ProRule" id="PRU00042"/>
    </source>
</evidence>
<keyword evidence="1" id="KW-0479">Metal-binding</keyword>
<dbReference type="Proteomes" id="UP000240760">
    <property type="component" value="Unassembled WGS sequence"/>
</dbReference>
<name>A0A2T4C9S1_TRILO</name>
<feature type="compositionally biased region" description="Basic and acidic residues" evidence="2">
    <location>
        <begin position="715"/>
        <end position="734"/>
    </location>
</feature>
<gene>
    <name evidence="4" type="ORF">M440DRAFT_1189803</name>
</gene>
<evidence type="ECO:0000256" key="2">
    <source>
        <dbReference type="SAM" id="MobiDB-lite"/>
    </source>
</evidence>
<dbReference type="SUPFAM" id="SSF57667">
    <property type="entry name" value="beta-beta-alpha zinc fingers"/>
    <property type="match status" value="1"/>
</dbReference>
<dbReference type="PANTHER" id="PTHR35391:SF3">
    <property type="entry name" value="FINGER DOMAIN PROTEIN, PUTATIVE (AFU_ORTHOLOGUE AFUA_8G04300)-RELATED"/>
    <property type="match status" value="1"/>
</dbReference>
<dbReference type="Gene3D" id="3.30.160.60">
    <property type="entry name" value="Classic Zinc Finger"/>
    <property type="match status" value="2"/>
</dbReference>
<keyword evidence="1" id="KW-0863">Zinc-finger</keyword>
<feature type="domain" description="C2H2-type" evidence="3">
    <location>
        <begin position="551"/>
        <end position="573"/>
    </location>
</feature>